<dbReference type="InterPro" id="IPR005135">
    <property type="entry name" value="Endo/exonuclease/phosphatase"/>
</dbReference>
<keyword evidence="4" id="KW-1185">Reference proteome</keyword>
<evidence type="ECO:0000313" key="3">
    <source>
        <dbReference type="EMBL" id="KAJ8315736.1"/>
    </source>
</evidence>
<evidence type="ECO:0000313" key="4">
    <source>
        <dbReference type="Proteomes" id="UP001217089"/>
    </source>
</evidence>
<feature type="compositionally biased region" description="Basic residues" evidence="1">
    <location>
        <begin position="177"/>
        <end position="195"/>
    </location>
</feature>
<feature type="compositionally biased region" description="Basic and acidic residues" evidence="1">
    <location>
        <begin position="384"/>
        <end position="401"/>
    </location>
</feature>
<feature type="region of interest" description="Disordered" evidence="1">
    <location>
        <begin position="1"/>
        <end position="552"/>
    </location>
</feature>
<feature type="domain" description="Endonuclease/exonuclease/phosphatase" evidence="2">
    <location>
        <begin position="792"/>
        <end position="1106"/>
    </location>
</feature>
<protein>
    <recommendedName>
        <fullName evidence="2">Endonuclease/exonuclease/phosphatase domain-containing protein</fullName>
    </recommendedName>
</protein>
<proteinExistence type="predicted"/>
<feature type="compositionally biased region" description="Basic and acidic residues" evidence="1">
    <location>
        <begin position="340"/>
        <end position="374"/>
    </location>
</feature>
<organism evidence="3 4">
    <name type="scientific">Tegillarca granosa</name>
    <name type="common">Malaysian cockle</name>
    <name type="synonym">Anadara granosa</name>
    <dbReference type="NCBI Taxonomy" id="220873"/>
    <lineage>
        <taxon>Eukaryota</taxon>
        <taxon>Metazoa</taxon>
        <taxon>Spiralia</taxon>
        <taxon>Lophotrochozoa</taxon>
        <taxon>Mollusca</taxon>
        <taxon>Bivalvia</taxon>
        <taxon>Autobranchia</taxon>
        <taxon>Pteriomorphia</taxon>
        <taxon>Arcoida</taxon>
        <taxon>Arcoidea</taxon>
        <taxon>Arcidae</taxon>
        <taxon>Tegillarca</taxon>
    </lineage>
</organism>
<sequence length="1116" mass="122760">MPRGNKKSPAAAAPKRASRSSTRSADPVPEPESELTSIRATRGSRSGDDSTPKKVARKASPSPAPATRKESRGRTPRGKQAKAKEVEEETKPEPAKQTAKGRGDAPESRSGSRGRVTRAVVQEEVQSPRSARGRSSRTSAAPEVEEENVVESPKPRSRSAAKSKTATPKKETVTPKRSPRKKAASTSRSRSRGAKKSTVVEAEDNDNEEEEEEEDQGEPTPEIKQPKGKKKTPAKEKVSPARKSPVQKKGGRRSAESGEIQEAQIVLTKIDDEEPHRVEEPQTTTSRRSRSTGKKPEDSVETSPSTRPSPRSRTPRAAAEKTTPKRQSRLRGSKIEQMPEQDKVEESSQDEANKEEEMPALDSKLEDSSQKEEKMDEDMPDLNKQNEGKQETEDVVQKAEKTEEEPSQVEKEKATQEKKPVEPAKEAEEEEEEQQEPSAIEDISSEETAEDKQDEIELLETEDAVDAGQPTKENQISAADSNVANDVGMTPVVDVAQNGADQGLVSPSRKRKLDDSVIDDNDSMPKKARRSIDVEEVQENGEEAVIQQGQPEVMETEVQAQPVITPDVVEPVSQPVPIVNSSQPEPTVVNDLTQVVPQVTETVPVMNETGAEEMETEPAEPVAEQVPIAPVAVAEPVGVPEPVSEAQPPVEESSEQDVSKEYVVIDMQDVPSSDSSEVLSSLPKMPVLNVQEEVMSAPVESVQDQLQVQDVGANNVPVDSVQIQSEEPVVQTINNSVESVSVDNQKTFAPTMPVSDNVTNLENNPILSREFIPNPEFEGKELDLTKQFSVISYNILAQCHLERNNDGYSYTERKFLELKNRHDRLMEELKSLDGDVVCLQEVEPEYYSNYLQPTFKSLGYDSLFMKRTDDYFAEGEATFFKTSRFTLVSSSSHSLAELAEKDLAETGLDDSVKASVRKYLNRPDVLVITKLQCNNTGNIVTVGNVHVHWGRMEVPDVQCVQIASAIKEVVKTAGSDMSPHILCGDFNSKEASPAYQLTTEGYLGDEMLQTLQNLTNVEMEDGSKAALVNHLWGAFQHTSTNLKSAYFVTMGCEPDITSYNEVMCATVDYQFYSMGCLDNVGVLETAAEDEVMKTGGIPNKIFPSDHISLKATYSFK</sequence>
<feature type="compositionally biased region" description="Basic and acidic residues" evidence="1">
    <location>
        <begin position="82"/>
        <end position="94"/>
    </location>
</feature>
<evidence type="ECO:0000256" key="1">
    <source>
        <dbReference type="SAM" id="MobiDB-lite"/>
    </source>
</evidence>
<dbReference type="InterPro" id="IPR036691">
    <property type="entry name" value="Endo/exonu/phosph_ase_sf"/>
</dbReference>
<dbReference type="Pfam" id="PF03372">
    <property type="entry name" value="Exo_endo_phos"/>
    <property type="match status" value="1"/>
</dbReference>
<feature type="compositionally biased region" description="Basic and acidic residues" evidence="1">
    <location>
        <begin position="408"/>
        <end position="426"/>
    </location>
</feature>
<dbReference type="SUPFAM" id="SSF56219">
    <property type="entry name" value="DNase I-like"/>
    <property type="match status" value="1"/>
</dbReference>
<feature type="compositionally biased region" description="Acidic residues" evidence="1">
    <location>
        <begin position="443"/>
        <end position="465"/>
    </location>
</feature>
<dbReference type="InterPro" id="IPR050410">
    <property type="entry name" value="CCR4/nocturin_mRNA_transcr"/>
</dbReference>
<feature type="compositionally biased region" description="Acidic residues" evidence="1">
    <location>
        <begin position="201"/>
        <end position="217"/>
    </location>
</feature>
<gene>
    <name evidence="3" type="ORF">KUTeg_007886</name>
</gene>
<dbReference type="Gene3D" id="3.60.10.10">
    <property type="entry name" value="Endonuclease/exonuclease/phosphatase"/>
    <property type="match status" value="1"/>
</dbReference>
<name>A0ABQ9FGG3_TEGGR</name>
<reference evidence="3 4" key="1">
    <citation type="submission" date="2022-12" db="EMBL/GenBank/DDBJ databases">
        <title>Chromosome-level genome of Tegillarca granosa.</title>
        <authorList>
            <person name="Kim J."/>
        </authorList>
    </citation>
    <scope>NUCLEOTIDE SEQUENCE [LARGE SCALE GENOMIC DNA]</scope>
    <source>
        <strain evidence="3">Teg-2019</strain>
        <tissue evidence="3">Adductor muscle</tissue>
    </source>
</reference>
<feature type="compositionally biased region" description="Low complexity" evidence="1">
    <location>
        <begin position="302"/>
        <end position="317"/>
    </location>
</feature>
<dbReference type="Proteomes" id="UP001217089">
    <property type="component" value="Unassembled WGS sequence"/>
</dbReference>
<feature type="compositionally biased region" description="Polar residues" evidence="1">
    <location>
        <begin position="471"/>
        <end position="484"/>
    </location>
</feature>
<dbReference type="PANTHER" id="PTHR12121:SF98">
    <property type="entry name" value="ENDONUCLEASE_EXONUCLEASE_PHOSPHATASE DOMAIN-CONTAINING PROTEIN"/>
    <property type="match status" value="1"/>
</dbReference>
<accession>A0ABQ9FGG3</accession>
<comment type="caution">
    <text evidence="3">The sequence shown here is derived from an EMBL/GenBank/DDBJ whole genome shotgun (WGS) entry which is preliminary data.</text>
</comment>
<evidence type="ECO:0000259" key="2">
    <source>
        <dbReference type="Pfam" id="PF03372"/>
    </source>
</evidence>
<feature type="compositionally biased region" description="Low complexity" evidence="1">
    <location>
        <begin position="7"/>
        <end position="27"/>
    </location>
</feature>
<dbReference type="PANTHER" id="PTHR12121">
    <property type="entry name" value="CARBON CATABOLITE REPRESSOR PROTEIN 4"/>
    <property type="match status" value="1"/>
</dbReference>
<dbReference type="EMBL" id="JARBDR010000337">
    <property type="protein sequence ID" value="KAJ8315736.1"/>
    <property type="molecule type" value="Genomic_DNA"/>
</dbReference>